<dbReference type="Gene3D" id="1.20.1250.20">
    <property type="entry name" value="MFS general substrate transporter like domains"/>
    <property type="match status" value="1"/>
</dbReference>
<feature type="compositionally biased region" description="Basic and acidic residues" evidence="8">
    <location>
        <begin position="40"/>
        <end position="51"/>
    </location>
</feature>
<dbReference type="Proteomes" id="UP001295794">
    <property type="component" value="Unassembled WGS sequence"/>
</dbReference>
<dbReference type="FunFam" id="1.20.1250.20:FF:000085">
    <property type="entry name" value="MFS peptide transporter Ptr2"/>
    <property type="match status" value="1"/>
</dbReference>
<feature type="transmembrane region" description="Helical" evidence="9">
    <location>
        <begin position="274"/>
        <end position="296"/>
    </location>
</feature>
<dbReference type="GO" id="GO:0071916">
    <property type="term" value="F:dipeptide transmembrane transporter activity"/>
    <property type="evidence" value="ECO:0007669"/>
    <property type="project" value="UniProtKB-ARBA"/>
</dbReference>
<evidence type="ECO:0000256" key="9">
    <source>
        <dbReference type="SAM" id="Phobius"/>
    </source>
</evidence>
<dbReference type="PROSITE" id="PS01023">
    <property type="entry name" value="PTR2_2"/>
    <property type="match status" value="1"/>
</dbReference>
<dbReference type="GO" id="GO:0005886">
    <property type="term" value="C:plasma membrane"/>
    <property type="evidence" value="ECO:0007669"/>
    <property type="project" value="UniProtKB-ARBA"/>
</dbReference>
<keyword evidence="6 9" id="KW-0472">Membrane</keyword>
<comment type="caution">
    <text evidence="10">The sequence shown here is derived from an EMBL/GenBank/DDBJ whole genome shotgun (WGS) entry which is preliminary data.</text>
</comment>
<feature type="transmembrane region" description="Helical" evidence="9">
    <location>
        <begin position="161"/>
        <end position="184"/>
    </location>
</feature>
<evidence type="ECO:0000256" key="7">
    <source>
        <dbReference type="RuleBase" id="RU003755"/>
    </source>
</evidence>
<evidence type="ECO:0000256" key="2">
    <source>
        <dbReference type="ARBA" id="ARBA00005982"/>
    </source>
</evidence>
<keyword evidence="11" id="KW-1185">Reference proteome</keyword>
<accession>A0AAD2GZQ9</accession>
<dbReference type="InterPro" id="IPR036259">
    <property type="entry name" value="MFS_trans_sf"/>
</dbReference>
<feature type="transmembrane region" description="Helical" evidence="9">
    <location>
        <begin position="190"/>
        <end position="208"/>
    </location>
</feature>
<comment type="similarity">
    <text evidence="2 7">Belongs to the major facilitator superfamily. Proton-dependent oligopeptide transporter (POT/PTR) (TC 2.A.17) family.</text>
</comment>
<proteinExistence type="inferred from homology"/>
<gene>
    <name evidence="10" type="ORF">MYCIT1_LOCUS8877</name>
</gene>
<keyword evidence="3 7" id="KW-0813">Transport</keyword>
<name>A0AAD2GZQ9_9AGAR</name>
<dbReference type="EMBL" id="CAVNYO010000110">
    <property type="protein sequence ID" value="CAK5266878.1"/>
    <property type="molecule type" value="Genomic_DNA"/>
</dbReference>
<feature type="transmembrane region" description="Helical" evidence="9">
    <location>
        <begin position="247"/>
        <end position="268"/>
    </location>
</feature>
<dbReference type="Pfam" id="PF00854">
    <property type="entry name" value="PTR2"/>
    <property type="match status" value="1"/>
</dbReference>
<sequence length="624" mass="68567">MAGLQTDIDALAAQSEVIKHKKEYENEKTSVVSASDDAEEWKGDPSDDPHAGLEFPTDEEIATMRRVSDKLPWSAYLIASVEAAERFSFYGSSVVFTNYVQHKMPAGSRTGAGGPLGQSGALGKGQQTSTGIGTFYQFWCYLTPLLGAYIADAHWGRYNTILVAVFIALLGHIIMIISALPPVLEHPNSAFGVFILSLIVTGFGTGLFKSNISPLVAEQYRRTKLFVETTKSGERVIVDPTMTVSRLYMYFYLFINIGALVGQITMAYSEKYVGFYLSFTLPTVVFLFCPMVLLAARNQYRRSPPTGSILATFLKMFAFACRGKVSLNPVSTFKKLTGPDFWEGVKPSRVAPEARPRWMTFDDKWVDEVARGIKACWVFLWYPIYWLTYNQLNNNLTSQAGSMETHGLPNDVLSNLDPLALIIFIPICDQVIYPALHRWGINFTALKKITAGFFTGAAAMAWAAAVQHYIYKRSPCGYNATSCADAAGNVIPAPLNVWIQTGSYVLVAFSEILASITGLEYAFTKAPKNMRSLVMSIFLFTSAISAAIGEAFVSLSTDPLLVWNYGSMGVIAAVAGILFWLHVRGLDKREDELNQLATGTLQAPTGFVSQQGQVGKDEALTKQA</sequence>
<feature type="region of interest" description="Disordered" evidence="8">
    <location>
        <begin position="23"/>
        <end position="54"/>
    </location>
</feature>
<evidence type="ECO:0000313" key="11">
    <source>
        <dbReference type="Proteomes" id="UP001295794"/>
    </source>
</evidence>
<feature type="transmembrane region" description="Helical" evidence="9">
    <location>
        <begin position="449"/>
        <end position="470"/>
    </location>
</feature>
<evidence type="ECO:0000256" key="4">
    <source>
        <dbReference type="ARBA" id="ARBA00022692"/>
    </source>
</evidence>
<evidence type="ECO:0000256" key="3">
    <source>
        <dbReference type="ARBA" id="ARBA00022448"/>
    </source>
</evidence>
<evidence type="ECO:0000256" key="1">
    <source>
        <dbReference type="ARBA" id="ARBA00004141"/>
    </source>
</evidence>
<keyword evidence="5 9" id="KW-1133">Transmembrane helix</keyword>
<dbReference type="AlphaFoldDB" id="A0AAD2GZQ9"/>
<dbReference type="InterPro" id="IPR018456">
    <property type="entry name" value="PTR2_symporter_CS"/>
</dbReference>
<protein>
    <recommendedName>
        <fullName evidence="12">Peptide transporter PTR2A</fullName>
    </recommendedName>
</protein>
<evidence type="ECO:0000256" key="6">
    <source>
        <dbReference type="ARBA" id="ARBA00023136"/>
    </source>
</evidence>
<dbReference type="InterPro" id="IPR000109">
    <property type="entry name" value="POT_fam"/>
</dbReference>
<organism evidence="10 11">
    <name type="scientific">Mycena citricolor</name>
    <dbReference type="NCBI Taxonomy" id="2018698"/>
    <lineage>
        <taxon>Eukaryota</taxon>
        <taxon>Fungi</taxon>
        <taxon>Dikarya</taxon>
        <taxon>Basidiomycota</taxon>
        <taxon>Agaricomycotina</taxon>
        <taxon>Agaricomycetes</taxon>
        <taxon>Agaricomycetidae</taxon>
        <taxon>Agaricales</taxon>
        <taxon>Marasmiineae</taxon>
        <taxon>Mycenaceae</taxon>
        <taxon>Mycena</taxon>
    </lineage>
</organism>
<dbReference type="PANTHER" id="PTHR11654">
    <property type="entry name" value="OLIGOPEPTIDE TRANSPORTER-RELATED"/>
    <property type="match status" value="1"/>
</dbReference>
<feature type="transmembrane region" description="Helical" evidence="9">
    <location>
        <begin position="535"/>
        <end position="555"/>
    </location>
</feature>
<evidence type="ECO:0000313" key="10">
    <source>
        <dbReference type="EMBL" id="CAK5266878.1"/>
    </source>
</evidence>
<keyword evidence="4 7" id="KW-0812">Transmembrane</keyword>
<reference evidence="10" key="1">
    <citation type="submission" date="2023-11" db="EMBL/GenBank/DDBJ databases">
        <authorList>
            <person name="De Vega J J."/>
            <person name="De Vega J J."/>
        </authorList>
    </citation>
    <scope>NUCLEOTIDE SEQUENCE</scope>
</reference>
<feature type="transmembrane region" description="Helical" evidence="9">
    <location>
        <begin position="504"/>
        <end position="523"/>
    </location>
</feature>
<evidence type="ECO:0008006" key="12">
    <source>
        <dbReference type="Google" id="ProtNLM"/>
    </source>
</evidence>
<comment type="subcellular location">
    <subcellularLocation>
        <location evidence="1 7">Membrane</location>
        <topology evidence="1 7">Multi-pass membrane protein</topology>
    </subcellularLocation>
</comment>
<feature type="transmembrane region" description="Helical" evidence="9">
    <location>
        <begin position="561"/>
        <end position="581"/>
    </location>
</feature>
<evidence type="ECO:0000256" key="5">
    <source>
        <dbReference type="ARBA" id="ARBA00022989"/>
    </source>
</evidence>
<dbReference type="SUPFAM" id="SSF103473">
    <property type="entry name" value="MFS general substrate transporter"/>
    <property type="match status" value="1"/>
</dbReference>
<evidence type="ECO:0000256" key="8">
    <source>
        <dbReference type="SAM" id="MobiDB-lite"/>
    </source>
</evidence>